<evidence type="ECO:0000313" key="1">
    <source>
        <dbReference type="EMBL" id="KRY03197.1"/>
    </source>
</evidence>
<gene>
    <name evidence="1" type="ORF">T03_12676</name>
</gene>
<dbReference type="Proteomes" id="UP000054653">
    <property type="component" value="Unassembled WGS sequence"/>
</dbReference>
<name>A0A0V0YST4_TRIBR</name>
<comment type="caution">
    <text evidence="1">The sequence shown here is derived from an EMBL/GenBank/DDBJ whole genome shotgun (WGS) entry which is preliminary data.</text>
</comment>
<accession>A0A0V0YST4</accession>
<feature type="non-terminal residue" evidence="1">
    <location>
        <position position="33"/>
    </location>
</feature>
<feature type="non-terminal residue" evidence="1">
    <location>
        <position position="1"/>
    </location>
</feature>
<protein>
    <submittedName>
        <fullName evidence="1">Uncharacterized protein</fullName>
    </submittedName>
</protein>
<reference evidence="1 2" key="1">
    <citation type="submission" date="2015-01" db="EMBL/GenBank/DDBJ databases">
        <title>Evolution of Trichinella species and genotypes.</title>
        <authorList>
            <person name="Korhonen P.K."/>
            <person name="Edoardo P."/>
            <person name="Giuseppe L.R."/>
            <person name="Gasser R.B."/>
        </authorList>
    </citation>
    <scope>NUCLEOTIDE SEQUENCE [LARGE SCALE GENOMIC DNA]</scope>
    <source>
        <strain evidence="1">ISS120</strain>
    </source>
</reference>
<dbReference type="AlphaFoldDB" id="A0A0V0YST4"/>
<organism evidence="1 2">
    <name type="scientific">Trichinella britovi</name>
    <name type="common">Parasitic roundworm</name>
    <dbReference type="NCBI Taxonomy" id="45882"/>
    <lineage>
        <taxon>Eukaryota</taxon>
        <taxon>Metazoa</taxon>
        <taxon>Ecdysozoa</taxon>
        <taxon>Nematoda</taxon>
        <taxon>Enoplea</taxon>
        <taxon>Dorylaimia</taxon>
        <taxon>Trichinellida</taxon>
        <taxon>Trichinellidae</taxon>
        <taxon>Trichinella</taxon>
    </lineage>
</organism>
<evidence type="ECO:0000313" key="2">
    <source>
        <dbReference type="Proteomes" id="UP000054653"/>
    </source>
</evidence>
<sequence length="33" mass="3750">LASLQQKVWPRLKVSTTKPGPKLLFTWNLLSQA</sequence>
<keyword evidence="2" id="KW-1185">Reference proteome</keyword>
<dbReference type="EMBL" id="JYDI01006738">
    <property type="protein sequence ID" value="KRY03197.1"/>
    <property type="molecule type" value="Genomic_DNA"/>
</dbReference>
<proteinExistence type="predicted"/>